<dbReference type="InParanoid" id="A0A165MP79"/>
<dbReference type="Proteomes" id="UP000077266">
    <property type="component" value="Unassembled WGS sequence"/>
</dbReference>
<dbReference type="OrthoDB" id="10264507at2759"/>
<evidence type="ECO:0000313" key="2">
    <source>
        <dbReference type="Proteomes" id="UP000077266"/>
    </source>
</evidence>
<reference evidence="1 2" key="1">
    <citation type="journal article" date="2016" name="Mol. Biol. Evol.">
        <title>Comparative Genomics of Early-Diverging Mushroom-Forming Fungi Provides Insights into the Origins of Lignocellulose Decay Capabilities.</title>
        <authorList>
            <person name="Nagy L.G."/>
            <person name="Riley R."/>
            <person name="Tritt A."/>
            <person name="Adam C."/>
            <person name="Daum C."/>
            <person name="Floudas D."/>
            <person name="Sun H."/>
            <person name="Yadav J.S."/>
            <person name="Pangilinan J."/>
            <person name="Larsson K.H."/>
            <person name="Matsuura K."/>
            <person name="Barry K."/>
            <person name="Labutti K."/>
            <person name="Kuo R."/>
            <person name="Ohm R.A."/>
            <person name="Bhattacharya S.S."/>
            <person name="Shirouzu T."/>
            <person name="Yoshinaga Y."/>
            <person name="Martin F.M."/>
            <person name="Grigoriev I.V."/>
            <person name="Hibbett D.S."/>
        </authorList>
    </citation>
    <scope>NUCLEOTIDE SEQUENCE [LARGE SCALE GENOMIC DNA]</scope>
    <source>
        <strain evidence="1 2">HHB12029</strain>
    </source>
</reference>
<proteinExistence type="predicted"/>
<gene>
    <name evidence="1" type="ORF">EXIGLDRAFT_762431</name>
</gene>
<organism evidence="1 2">
    <name type="scientific">Exidia glandulosa HHB12029</name>
    <dbReference type="NCBI Taxonomy" id="1314781"/>
    <lineage>
        <taxon>Eukaryota</taxon>
        <taxon>Fungi</taxon>
        <taxon>Dikarya</taxon>
        <taxon>Basidiomycota</taxon>
        <taxon>Agaricomycotina</taxon>
        <taxon>Agaricomycetes</taxon>
        <taxon>Auriculariales</taxon>
        <taxon>Exidiaceae</taxon>
        <taxon>Exidia</taxon>
    </lineage>
</organism>
<dbReference type="AlphaFoldDB" id="A0A165MP79"/>
<dbReference type="EMBL" id="KV425908">
    <property type="protein sequence ID" value="KZV99553.1"/>
    <property type="molecule type" value="Genomic_DNA"/>
</dbReference>
<name>A0A165MP79_EXIGL</name>
<keyword evidence="2" id="KW-1185">Reference proteome</keyword>
<protein>
    <submittedName>
        <fullName evidence="1">Uncharacterized protein</fullName>
    </submittedName>
</protein>
<evidence type="ECO:0000313" key="1">
    <source>
        <dbReference type="EMBL" id="KZV99553.1"/>
    </source>
</evidence>
<sequence length="132" mass="14597">MAYYPVPVVPPNPAAALCCGSVQPHVPVHTHWEAQFSAFLGWLPHNSANPAVAAAPQGYEFVIRLTTTINFGRTCGTMEYVGVNGPHGFSFVHVPQDYSRNNGFTERSAFKNYKCTVHGIYFQLDLQRRPGT</sequence>
<accession>A0A165MP79</accession>